<evidence type="ECO:0000313" key="2">
    <source>
        <dbReference type="Proteomes" id="UP001221686"/>
    </source>
</evidence>
<organism evidence="1 2">
    <name type="scientific">Nannocystis bainbridge</name>
    <dbReference type="NCBI Taxonomy" id="2995303"/>
    <lineage>
        <taxon>Bacteria</taxon>
        <taxon>Pseudomonadati</taxon>
        <taxon>Myxococcota</taxon>
        <taxon>Polyangia</taxon>
        <taxon>Nannocystales</taxon>
        <taxon>Nannocystaceae</taxon>
        <taxon>Nannocystis</taxon>
    </lineage>
</organism>
<accession>A0ABT5EAK9</accession>
<reference evidence="1 2" key="1">
    <citation type="submission" date="2022-11" db="EMBL/GenBank/DDBJ databases">
        <title>Minimal conservation of predation-associated metabolite biosynthetic gene clusters underscores biosynthetic potential of Myxococcota including descriptions for ten novel species: Archangium lansinium sp. nov., Myxococcus landrumus sp. nov., Nannocystis bai.</title>
        <authorList>
            <person name="Ahearne A."/>
            <person name="Stevens C."/>
            <person name="Dowd S."/>
        </authorList>
    </citation>
    <scope>NUCLEOTIDE SEQUENCE [LARGE SCALE GENOMIC DNA]</scope>
    <source>
        <strain evidence="1 2">BB15-2</strain>
    </source>
</reference>
<dbReference type="EMBL" id="JAQNDL010000003">
    <property type="protein sequence ID" value="MDC0722379.1"/>
    <property type="molecule type" value="Genomic_DNA"/>
</dbReference>
<proteinExistence type="predicted"/>
<comment type="caution">
    <text evidence="1">The sequence shown here is derived from an EMBL/GenBank/DDBJ whole genome shotgun (WGS) entry which is preliminary data.</text>
</comment>
<name>A0ABT5EAK9_9BACT</name>
<dbReference type="RefSeq" id="WP_272090909.1">
    <property type="nucleotide sequence ID" value="NZ_JAQNDL010000003.1"/>
</dbReference>
<keyword evidence="2" id="KW-1185">Reference proteome</keyword>
<gene>
    <name evidence="1" type="ORF">POL25_36155</name>
</gene>
<sequence length="193" mass="21258">MSLVLLAFMFLYGAVRSALWARGQLRFRRLRAHLPRAAAPCEAPAHLGDSLTRLLARSHAGRVRLVGSARQVATVLIVDPDVAFGCVRDFRFRLALADAWTAANGWLHAYDDLSEHEQRQLEAYGYTARRFGERRAELGGAVRRCVRAPALEPFAVADVEAVQQLLLALIGDLEGCERALLASAPDHPYRATG</sequence>
<protein>
    <submittedName>
        <fullName evidence="1">Uncharacterized protein</fullName>
    </submittedName>
</protein>
<dbReference type="Proteomes" id="UP001221686">
    <property type="component" value="Unassembled WGS sequence"/>
</dbReference>
<evidence type="ECO:0000313" key="1">
    <source>
        <dbReference type="EMBL" id="MDC0722379.1"/>
    </source>
</evidence>